<evidence type="ECO:0000256" key="1">
    <source>
        <dbReference type="SAM" id="Phobius"/>
    </source>
</evidence>
<sequence length="418" mass="47310">MTRENHWDEEKVEDQLRKLPSIEDKQNKEDLFLAIQRKMDEREENQKIIIPKKKKTWFFPAIASAVAVLLIILIVPSMFNDLQFSSNDEAAEDRASEIFELNMGDSADDADSGDMGIFVDEAEETEESVEESGDITMMEEDGTDPLTVTVPAPYIKADVNFGSSIGSFVFLKGTELLIEDAGETLEEQIYYALTDESAQEHVLFKDLQSIEIDEMNNTVTLDFSENNTLESMSSTQAQALPQAIQEVFGFYGITKVIFTTEGDLGVNFGQTGPLDDLGLYTTNRGYYLYDSGEDGEKLLFRAVGVDEWIFNEVGELLTFEETVEKMRNVADDAWYSSPIPSHLEFDIMVEDNIVFVTFEEGSALSDTRDMELFVEAILLTARDFPYDFIQFQNAQVYTVGQYQMEEPIDVRDVVPNLN</sequence>
<evidence type="ECO:0008006" key="4">
    <source>
        <dbReference type="Google" id="ProtNLM"/>
    </source>
</evidence>
<dbReference type="RefSeq" id="WP_088073260.1">
    <property type="nucleotide sequence ID" value="NZ_JAHQCR010000086.1"/>
</dbReference>
<keyword evidence="1" id="KW-0472">Membrane</keyword>
<feature type="transmembrane region" description="Helical" evidence="1">
    <location>
        <begin position="57"/>
        <end position="79"/>
    </location>
</feature>
<keyword evidence="1" id="KW-0812">Transmembrane</keyword>
<evidence type="ECO:0000313" key="3">
    <source>
        <dbReference type="Proteomes" id="UP000790580"/>
    </source>
</evidence>
<accession>A0ABS6K0C5</accession>
<protein>
    <recommendedName>
        <fullName evidence="4">GerMN domain-containing protein</fullName>
    </recommendedName>
</protein>
<dbReference type="Proteomes" id="UP000790580">
    <property type="component" value="Unassembled WGS sequence"/>
</dbReference>
<comment type="caution">
    <text evidence="2">The sequence shown here is derived from an EMBL/GenBank/DDBJ whole genome shotgun (WGS) entry which is preliminary data.</text>
</comment>
<name>A0ABS6K0C5_9BACI</name>
<keyword evidence="3" id="KW-1185">Reference proteome</keyword>
<evidence type="ECO:0000313" key="2">
    <source>
        <dbReference type="EMBL" id="MBU9723781.1"/>
    </source>
</evidence>
<proteinExistence type="predicted"/>
<dbReference type="EMBL" id="JAHQCR010000086">
    <property type="protein sequence ID" value="MBU9723781.1"/>
    <property type="molecule type" value="Genomic_DNA"/>
</dbReference>
<organism evidence="2 3">
    <name type="scientific">Evansella alkalicola</name>
    <dbReference type="NCBI Taxonomy" id="745819"/>
    <lineage>
        <taxon>Bacteria</taxon>
        <taxon>Bacillati</taxon>
        <taxon>Bacillota</taxon>
        <taxon>Bacilli</taxon>
        <taxon>Bacillales</taxon>
        <taxon>Bacillaceae</taxon>
        <taxon>Evansella</taxon>
    </lineage>
</organism>
<reference evidence="2 3" key="1">
    <citation type="submission" date="2021-06" db="EMBL/GenBank/DDBJ databases">
        <title>Bacillus sp. RD4P76, an endophyte from a halophyte.</title>
        <authorList>
            <person name="Sun J.-Q."/>
        </authorList>
    </citation>
    <scope>NUCLEOTIDE SEQUENCE [LARGE SCALE GENOMIC DNA]</scope>
    <source>
        <strain evidence="2 3">JCM 17098</strain>
    </source>
</reference>
<gene>
    <name evidence="2" type="ORF">KS407_20375</name>
</gene>
<keyword evidence="1" id="KW-1133">Transmembrane helix</keyword>